<gene>
    <name evidence="1" type="ORF">BZG01_20675</name>
</gene>
<organism evidence="1 2">
    <name type="scientific">Labilibaculum manganireducens</name>
    <dbReference type="NCBI Taxonomy" id="1940525"/>
    <lineage>
        <taxon>Bacteria</taxon>
        <taxon>Pseudomonadati</taxon>
        <taxon>Bacteroidota</taxon>
        <taxon>Bacteroidia</taxon>
        <taxon>Marinilabiliales</taxon>
        <taxon>Marinifilaceae</taxon>
        <taxon>Labilibaculum</taxon>
    </lineage>
</organism>
<dbReference type="Proteomes" id="UP000233618">
    <property type="component" value="Unassembled WGS sequence"/>
</dbReference>
<evidence type="ECO:0000313" key="1">
    <source>
        <dbReference type="EMBL" id="PKQ60640.1"/>
    </source>
</evidence>
<proteinExistence type="predicted"/>
<evidence type="ECO:0000313" key="2">
    <source>
        <dbReference type="Proteomes" id="UP000233618"/>
    </source>
</evidence>
<sequence length="143" mass="16455">MNDLNTFLQGLNDNELAVFITYRFDDFLAKSKQKIVSEVKRRGLSLEDLKLLSNIGLQVNSDSIICCPQCNSDRFFVETDYELIQNTRGRSYEVAVDSNRCRICGYNPAKSPQKGLINKLKQALGFYEETRLKRPEIDGRMFT</sequence>
<dbReference type="RefSeq" id="WP_101311756.1">
    <property type="nucleotide sequence ID" value="NZ_MVDE01000057.1"/>
</dbReference>
<dbReference type="EMBL" id="MVDE01000057">
    <property type="protein sequence ID" value="PKQ60640.1"/>
    <property type="molecule type" value="Genomic_DNA"/>
</dbReference>
<accession>A0A2N3HRG1</accession>
<protein>
    <submittedName>
        <fullName evidence="1">Uncharacterized protein</fullName>
    </submittedName>
</protein>
<comment type="caution">
    <text evidence="1">The sequence shown here is derived from an EMBL/GenBank/DDBJ whole genome shotgun (WGS) entry which is preliminary data.</text>
</comment>
<dbReference type="AlphaFoldDB" id="A0A2N3HRG1"/>
<reference evidence="1 2" key="1">
    <citation type="journal article" date="2017" name="Front. Microbiol.">
        <title>Labilibaculum manganireducens gen. nov., sp. nov. and Labilibaculum filiforme sp. nov., Novel Bacteroidetes Isolated from Subsurface Sediments of the Baltic Sea.</title>
        <authorList>
            <person name="Vandieken V."/>
            <person name="Marshall I.P."/>
            <person name="Niemann H."/>
            <person name="Engelen B."/>
            <person name="Cypionka H."/>
        </authorList>
    </citation>
    <scope>NUCLEOTIDE SEQUENCE [LARGE SCALE GENOMIC DNA]</scope>
    <source>
        <strain evidence="1 2">59.10-2M</strain>
    </source>
</reference>
<name>A0A2N3HRG1_9BACT</name>
<keyword evidence="2" id="KW-1185">Reference proteome</keyword>